<sequence length="248" mass="27295">TCGLRPMPPVGSSRIVGGTNVMPGYGAWAGLASIRTVWRPPMFVHVCGGTLISAKWVLTAAHCFDNVTIEWAIVLGGTVLSQIGPEVEVHRVKRVIIHEKYDTKFSYHDVALLELERPAKCSFTIQTACLPSPTMQLPEANNCYTAGWGDRVVKSKGDDILQQANVPYVKRQICNSSDWLNGLVFDFHVCAGKGGRATCQGDSGGPLVCEDRSRGIFWQIGVTSWGVGCARHKRPTVYSFVPYYYTWI</sequence>
<comment type="catalytic activity">
    <reaction evidence="1">
        <text>Preferential cleavage: Arg-|-Xaa, Lys-|-Xaa.</text>
        <dbReference type="EC" id="3.4.21.10"/>
    </reaction>
</comment>
<dbReference type="InterPro" id="IPR018114">
    <property type="entry name" value="TRYPSIN_HIS"/>
</dbReference>
<protein>
    <recommendedName>
        <fullName evidence="3">Acrosin</fullName>
        <ecNumber evidence="2">3.4.21.10</ecNumber>
    </recommendedName>
</protein>
<evidence type="ECO:0000256" key="5">
    <source>
        <dbReference type="ARBA" id="ARBA00022801"/>
    </source>
</evidence>
<evidence type="ECO:0000256" key="4">
    <source>
        <dbReference type="ARBA" id="ARBA00022670"/>
    </source>
</evidence>
<dbReference type="Pfam" id="PF00089">
    <property type="entry name" value="Trypsin"/>
    <property type="match status" value="1"/>
</dbReference>
<reference evidence="10" key="1">
    <citation type="submission" date="2019-09" db="EMBL/GenBank/DDBJ databases">
        <title>Bird 10,000 Genomes (B10K) Project - Family phase.</title>
        <authorList>
            <person name="Zhang G."/>
        </authorList>
    </citation>
    <scope>NUCLEOTIDE SEQUENCE</scope>
    <source>
        <strain evidence="10">OUT-0024</strain>
        <tissue evidence="10">Muscle</tissue>
    </source>
</reference>
<proteinExistence type="predicted"/>
<dbReference type="GO" id="GO:0007340">
    <property type="term" value="P:acrosome reaction"/>
    <property type="evidence" value="ECO:0007669"/>
    <property type="project" value="TreeGrafter"/>
</dbReference>
<dbReference type="PROSITE" id="PS50240">
    <property type="entry name" value="TRYPSIN_DOM"/>
    <property type="match status" value="1"/>
</dbReference>
<dbReference type="SMART" id="SM00020">
    <property type="entry name" value="Tryp_SPc"/>
    <property type="match status" value="1"/>
</dbReference>
<dbReference type="PRINTS" id="PR00722">
    <property type="entry name" value="CHYMOTRYPSIN"/>
</dbReference>
<dbReference type="CDD" id="cd00190">
    <property type="entry name" value="Tryp_SPc"/>
    <property type="match status" value="1"/>
</dbReference>
<dbReference type="Proteomes" id="UP000631545">
    <property type="component" value="Unassembled WGS sequence"/>
</dbReference>
<dbReference type="EC" id="3.4.21.10" evidence="2"/>
<gene>
    <name evidence="10" type="primary">Acr_8</name>
    <name evidence="10" type="ORF">CERCOR_R08233</name>
</gene>
<dbReference type="AlphaFoldDB" id="A0A851REI7"/>
<dbReference type="PROSITE" id="PS00135">
    <property type="entry name" value="TRYPSIN_SER"/>
    <property type="match status" value="1"/>
</dbReference>
<feature type="domain" description="Peptidase S1" evidence="9">
    <location>
        <begin position="15"/>
        <end position="248"/>
    </location>
</feature>
<evidence type="ECO:0000313" key="11">
    <source>
        <dbReference type="Proteomes" id="UP000631545"/>
    </source>
</evidence>
<evidence type="ECO:0000256" key="7">
    <source>
        <dbReference type="ARBA" id="ARBA00023157"/>
    </source>
</evidence>
<feature type="non-terminal residue" evidence="10">
    <location>
        <position position="1"/>
    </location>
</feature>
<dbReference type="PROSITE" id="PS00134">
    <property type="entry name" value="TRYPSIN_HIS"/>
    <property type="match status" value="1"/>
</dbReference>
<organism evidence="10 11">
    <name type="scientific">Tychaedon coryphoeus</name>
    <name type="common">Karoo scrub-robin</name>
    <name type="synonym">Erythropygia coryphaeus</name>
    <dbReference type="NCBI Taxonomy" id="614051"/>
    <lineage>
        <taxon>Eukaryota</taxon>
        <taxon>Metazoa</taxon>
        <taxon>Chordata</taxon>
        <taxon>Craniata</taxon>
        <taxon>Vertebrata</taxon>
        <taxon>Euteleostomi</taxon>
        <taxon>Archelosauria</taxon>
        <taxon>Archosauria</taxon>
        <taxon>Dinosauria</taxon>
        <taxon>Saurischia</taxon>
        <taxon>Theropoda</taxon>
        <taxon>Coelurosauria</taxon>
        <taxon>Aves</taxon>
        <taxon>Neognathae</taxon>
        <taxon>Neoaves</taxon>
        <taxon>Telluraves</taxon>
        <taxon>Australaves</taxon>
        <taxon>Passeriformes</taxon>
        <taxon>Muscicapidae</taxon>
        <taxon>Cercotrichas</taxon>
    </lineage>
</organism>
<dbReference type="InterPro" id="IPR009003">
    <property type="entry name" value="Peptidase_S1_PA"/>
</dbReference>
<keyword evidence="4 8" id="KW-0645">Protease</keyword>
<dbReference type="Gene3D" id="2.40.10.10">
    <property type="entry name" value="Trypsin-like serine proteases"/>
    <property type="match status" value="2"/>
</dbReference>
<evidence type="ECO:0000259" key="9">
    <source>
        <dbReference type="PROSITE" id="PS50240"/>
    </source>
</evidence>
<feature type="non-terminal residue" evidence="10">
    <location>
        <position position="248"/>
    </location>
</feature>
<dbReference type="FunFam" id="2.40.10.10:FF:000003">
    <property type="entry name" value="Transmembrane serine protease 3"/>
    <property type="match status" value="1"/>
</dbReference>
<dbReference type="PANTHER" id="PTHR24252">
    <property type="entry name" value="ACROSIN-RELATED"/>
    <property type="match status" value="1"/>
</dbReference>
<dbReference type="InterPro" id="IPR001314">
    <property type="entry name" value="Peptidase_S1A"/>
</dbReference>
<dbReference type="GO" id="GO:0004252">
    <property type="term" value="F:serine-type endopeptidase activity"/>
    <property type="evidence" value="ECO:0007669"/>
    <property type="project" value="InterPro"/>
</dbReference>
<comment type="caution">
    <text evidence="10">The sequence shown here is derived from an EMBL/GenBank/DDBJ whole genome shotgun (WGS) entry which is preliminary data.</text>
</comment>
<evidence type="ECO:0000256" key="3">
    <source>
        <dbReference type="ARBA" id="ARBA00017161"/>
    </source>
</evidence>
<name>A0A851REI7_TYCCO</name>
<evidence type="ECO:0000313" key="10">
    <source>
        <dbReference type="EMBL" id="NXC91978.1"/>
    </source>
</evidence>
<dbReference type="InterPro" id="IPR043504">
    <property type="entry name" value="Peptidase_S1_PA_chymotrypsin"/>
</dbReference>
<dbReference type="InterPro" id="IPR001254">
    <property type="entry name" value="Trypsin_dom"/>
</dbReference>
<dbReference type="InterPro" id="IPR033116">
    <property type="entry name" value="TRYPSIN_SER"/>
</dbReference>
<evidence type="ECO:0000256" key="1">
    <source>
        <dbReference type="ARBA" id="ARBA00001656"/>
    </source>
</evidence>
<accession>A0A851REI7</accession>
<evidence type="ECO:0000256" key="2">
    <source>
        <dbReference type="ARBA" id="ARBA00012050"/>
    </source>
</evidence>
<dbReference type="PANTHER" id="PTHR24252:SF8">
    <property type="entry name" value="ACROSIN"/>
    <property type="match status" value="1"/>
</dbReference>
<keyword evidence="11" id="KW-1185">Reference proteome</keyword>
<keyword evidence="6 8" id="KW-0720">Serine protease</keyword>
<keyword evidence="5 8" id="KW-0378">Hydrolase</keyword>
<dbReference type="EMBL" id="WBND01001885">
    <property type="protein sequence ID" value="NXC91978.1"/>
    <property type="molecule type" value="Genomic_DNA"/>
</dbReference>
<dbReference type="GO" id="GO:0006508">
    <property type="term" value="P:proteolysis"/>
    <property type="evidence" value="ECO:0007669"/>
    <property type="project" value="UniProtKB-KW"/>
</dbReference>
<evidence type="ECO:0000256" key="8">
    <source>
        <dbReference type="RuleBase" id="RU363034"/>
    </source>
</evidence>
<keyword evidence="7" id="KW-1015">Disulfide bond</keyword>
<evidence type="ECO:0000256" key="6">
    <source>
        <dbReference type="ARBA" id="ARBA00022825"/>
    </source>
</evidence>
<dbReference type="SUPFAM" id="SSF50494">
    <property type="entry name" value="Trypsin-like serine proteases"/>
    <property type="match status" value="1"/>
</dbReference>